<reference evidence="2" key="1">
    <citation type="submission" date="2009-10" db="EMBL/GenBank/DDBJ databases">
        <title>Diversity of trophic interactions inside an arsenic-rich microbial ecosystem.</title>
        <authorList>
            <person name="Bertin P.N."/>
            <person name="Heinrich-Salmeron A."/>
            <person name="Pelletier E."/>
            <person name="Goulhen-Chollet F."/>
            <person name="Arsene-Ploetze F."/>
            <person name="Gallien S."/>
            <person name="Calteau A."/>
            <person name="Vallenet D."/>
            <person name="Casiot C."/>
            <person name="Chane-Woon-Ming B."/>
            <person name="Giloteaux L."/>
            <person name="Barakat M."/>
            <person name="Bonnefoy V."/>
            <person name="Bruneel O."/>
            <person name="Chandler M."/>
            <person name="Cleiss J."/>
            <person name="Duran R."/>
            <person name="Elbaz-Poulichet F."/>
            <person name="Fonknechten N."/>
            <person name="Lauga B."/>
            <person name="Mornico D."/>
            <person name="Ortet P."/>
            <person name="Schaeffer C."/>
            <person name="Siguier P."/>
            <person name="Alexander Thil Smith A."/>
            <person name="Van Dorsselaer A."/>
            <person name="Weissenbach J."/>
            <person name="Medigue C."/>
            <person name="Le Paslier D."/>
        </authorList>
    </citation>
    <scope>NUCLEOTIDE SEQUENCE</scope>
</reference>
<dbReference type="PANTHER" id="PTHR33408:SF2">
    <property type="entry name" value="TRANSPOSASE DDE DOMAIN-CONTAINING PROTEIN"/>
    <property type="match status" value="1"/>
</dbReference>
<accession>E6Q9U1</accession>
<sequence length="188" mass="21280">MDWLPEGHLARFIVEVIEQLDLSRLVKQYAGRGCKAYHPATLLAILVYGYANGVFSSRKLEQATYDSVAFRYLAAGSHPDRGCTPESPKIPSTMFPAQSRHDCTASRFFGRACFHRGRICSRHFSQANTLTPLVQNGPHLRCRQKNARRAAPYMLKYHHYLRLHAVWLIGSNGNSFGQFAQRSIVSIQ</sequence>
<dbReference type="EMBL" id="CABP01000036">
    <property type="protein sequence ID" value="CBI03967.1"/>
    <property type="molecule type" value="Genomic_DNA"/>
</dbReference>
<dbReference type="InterPro" id="IPR008490">
    <property type="entry name" value="Transposase_InsH_N"/>
</dbReference>
<comment type="caution">
    <text evidence="2">The sequence shown here is derived from an EMBL/GenBank/DDBJ whole genome shotgun (WGS) entry which is preliminary data.</text>
</comment>
<evidence type="ECO:0000259" key="1">
    <source>
        <dbReference type="Pfam" id="PF05598"/>
    </source>
</evidence>
<evidence type="ECO:0000313" key="2">
    <source>
        <dbReference type="EMBL" id="CBI03967.1"/>
    </source>
</evidence>
<name>E6Q9U1_9ZZZZ</name>
<feature type="domain" description="Transposase InsH N-terminal" evidence="1">
    <location>
        <begin position="2"/>
        <end position="80"/>
    </location>
</feature>
<dbReference type="AlphaFoldDB" id="E6Q9U1"/>
<dbReference type="Pfam" id="PF05598">
    <property type="entry name" value="DUF772"/>
    <property type="match status" value="1"/>
</dbReference>
<proteinExistence type="predicted"/>
<organism evidence="2">
    <name type="scientific">mine drainage metagenome</name>
    <dbReference type="NCBI Taxonomy" id="410659"/>
    <lineage>
        <taxon>unclassified sequences</taxon>
        <taxon>metagenomes</taxon>
        <taxon>ecological metagenomes</taxon>
    </lineage>
</organism>
<protein>
    <recommendedName>
        <fullName evidence="1">Transposase InsH N-terminal domain-containing protein</fullName>
    </recommendedName>
</protein>
<gene>
    <name evidence="2" type="ORF">CARN5_2604</name>
</gene>
<dbReference type="PANTHER" id="PTHR33408">
    <property type="entry name" value="TRANSPOSASE"/>
    <property type="match status" value="1"/>
</dbReference>